<dbReference type="InterPro" id="IPR023828">
    <property type="entry name" value="Peptidase_S8_Ser-AS"/>
</dbReference>
<dbReference type="GeneID" id="27349451"/>
<feature type="active site" description="Charge relay system" evidence="7">
    <location>
        <position position="669"/>
    </location>
</feature>
<evidence type="ECO:0000313" key="11">
    <source>
        <dbReference type="EMBL" id="KIW24548.1"/>
    </source>
</evidence>
<gene>
    <name evidence="11" type="ORF">PV07_10257</name>
</gene>
<feature type="domain" description="Peptidase S8/S53" evidence="10">
    <location>
        <begin position="625"/>
        <end position="842"/>
    </location>
</feature>
<feature type="signal peptide" evidence="9">
    <location>
        <begin position="1"/>
        <end position="28"/>
    </location>
</feature>
<feature type="active site" description="Charge relay system" evidence="7">
    <location>
        <position position="631"/>
    </location>
</feature>
<proteinExistence type="inferred from homology"/>
<organism evidence="11 12">
    <name type="scientific">Cladophialophora immunda</name>
    <dbReference type="NCBI Taxonomy" id="569365"/>
    <lineage>
        <taxon>Eukaryota</taxon>
        <taxon>Fungi</taxon>
        <taxon>Dikarya</taxon>
        <taxon>Ascomycota</taxon>
        <taxon>Pezizomycotina</taxon>
        <taxon>Eurotiomycetes</taxon>
        <taxon>Chaetothyriomycetidae</taxon>
        <taxon>Chaetothyriales</taxon>
        <taxon>Herpotrichiellaceae</taxon>
        <taxon>Cladophialophora</taxon>
    </lineage>
</organism>
<keyword evidence="5 7" id="KW-0720">Serine protease</keyword>
<evidence type="ECO:0000256" key="9">
    <source>
        <dbReference type="SAM" id="SignalP"/>
    </source>
</evidence>
<dbReference type="InterPro" id="IPR023827">
    <property type="entry name" value="Peptidase_S8_Asp-AS"/>
</dbReference>
<accession>A0A0D2BZP5</accession>
<dbReference type="Gene3D" id="3.40.50.200">
    <property type="entry name" value="Peptidase S8/S53 domain"/>
    <property type="match status" value="1"/>
</dbReference>
<evidence type="ECO:0000259" key="10">
    <source>
        <dbReference type="Pfam" id="PF00082"/>
    </source>
</evidence>
<dbReference type="InterPro" id="IPR015500">
    <property type="entry name" value="Peptidase_S8_subtilisin-rel"/>
</dbReference>
<keyword evidence="2 7" id="KW-0645">Protease</keyword>
<evidence type="ECO:0000256" key="6">
    <source>
        <dbReference type="ARBA" id="ARBA00023145"/>
    </source>
</evidence>
<dbReference type="PANTHER" id="PTHR43399">
    <property type="entry name" value="SUBTILISIN-RELATED"/>
    <property type="match status" value="1"/>
</dbReference>
<dbReference type="InterPro" id="IPR036852">
    <property type="entry name" value="Peptidase_S8/S53_dom_sf"/>
</dbReference>
<dbReference type="PROSITE" id="PS51892">
    <property type="entry name" value="SUBTILASE"/>
    <property type="match status" value="1"/>
</dbReference>
<feature type="active site" description="Charge relay system" evidence="7">
    <location>
        <position position="826"/>
    </location>
</feature>
<dbReference type="Proteomes" id="UP000054466">
    <property type="component" value="Unassembled WGS sequence"/>
</dbReference>
<evidence type="ECO:0000256" key="3">
    <source>
        <dbReference type="ARBA" id="ARBA00022729"/>
    </source>
</evidence>
<keyword evidence="3 9" id="KW-0732">Signal</keyword>
<evidence type="ECO:0000256" key="5">
    <source>
        <dbReference type="ARBA" id="ARBA00022825"/>
    </source>
</evidence>
<dbReference type="PRINTS" id="PR00723">
    <property type="entry name" value="SUBTILISIN"/>
</dbReference>
<dbReference type="SUPFAM" id="SSF52743">
    <property type="entry name" value="Subtilisin-like"/>
    <property type="match status" value="1"/>
</dbReference>
<dbReference type="GO" id="GO:0004252">
    <property type="term" value="F:serine-type endopeptidase activity"/>
    <property type="evidence" value="ECO:0007669"/>
    <property type="project" value="UniProtKB-UniRule"/>
</dbReference>
<dbReference type="Pfam" id="PF00082">
    <property type="entry name" value="Peptidase_S8"/>
    <property type="match status" value="1"/>
</dbReference>
<dbReference type="HOGENOM" id="CLU_014118_0_0_1"/>
<reference evidence="11 12" key="1">
    <citation type="submission" date="2015-01" db="EMBL/GenBank/DDBJ databases">
        <title>The Genome Sequence of Cladophialophora immunda CBS83496.</title>
        <authorList>
            <consortium name="The Broad Institute Genomics Platform"/>
            <person name="Cuomo C."/>
            <person name="de Hoog S."/>
            <person name="Gorbushina A."/>
            <person name="Stielow B."/>
            <person name="Teixiera M."/>
            <person name="Abouelleil A."/>
            <person name="Chapman S.B."/>
            <person name="Priest M."/>
            <person name="Young S.K."/>
            <person name="Wortman J."/>
            <person name="Nusbaum C."/>
            <person name="Birren B."/>
        </authorList>
    </citation>
    <scope>NUCLEOTIDE SEQUENCE [LARGE SCALE GENOMIC DNA]</scope>
    <source>
        <strain evidence="11 12">CBS 83496</strain>
    </source>
</reference>
<keyword evidence="12" id="KW-1185">Reference proteome</keyword>
<sequence length="907" mass="101738">MAAEGTRRIRTARLRKLLLKLAWTIATAIQTLPNQTDQLRNLKILLISPLWTSLENPDIENVLSLNISISGCLEEVAESLEILFGGDRESNLKTQDSLENSLPMLLELEKRCDTTFGGELVREKLSMSPTVEDTKSFLINCIGKLEKWNSVSKISSGHHIDHPSDDPNPATIVHPLPKIEYAVFEGSNSTHHLTDLLHDVLHANWPCQIGDHNHAGRLGECEEARFCLDSRWSFSKTIDYFSIVLSGQGVLQECKFCILANSLRPKGTKQEMCLTVHSSMRDYCLNLAMTDTTGLWIRWKQSPTLFESHSISRCREMTLRELLGTVTLTICARRVIGLVLARAALHLLGGKWASSPLSLDNIILYHTIVDGRPLFYFDKIFVSTRFSEPGPGSTQSYDDVPVSPLYGIHDLAVVLAKIELGENLARVEEKIGLALEANPLALGKSLLKQCRLYSSSPPSTIEFCLDPSSFDDFEDLDQEELLVNRDFINAYYKGVIRPLEGWLIKYGWTWKQVNWHQPYVMDHNGICHFVQHAKSGEPFGKTQTLKIRENTRPTLSIDPVRETNNDLQIEWSGQPPGSVMDYGSLSSTVTYDRADNWFVNLKRMLGNIYRDSLLTSSKTEELKYPKVAIIDTGIYLGHPELQPFVNSGHIAGWHDFVLGNESNEDLDGHGTHVSHLLLKTAPYLRLYHARAFRHSDADADTATLVARAIRHAVDKWNVDIISMSFAFEELDVGILNAIHHAVDCGVLLFAAASNNRAERRNPIGYPAREENVICVNSTDDQGNKSTFSPEGVERDYNFAVLGENLEAAWPPTQNNGQNLKRVTGTSQATPLVAGIAAIILHVTRMKQFGKFDMETLLKQARGMRKVLYECMTKKQGAPRYNYITPGDLFNSKLSSIRVKIESALENL</sequence>
<name>A0A0D2BZP5_9EURO</name>
<dbReference type="VEuPathDB" id="FungiDB:PV07_10257"/>
<dbReference type="EMBL" id="KN847045">
    <property type="protein sequence ID" value="KIW24548.1"/>
    <property type="molecule type" value="Genomic_DNA"/>
</dbReference>
<dbReference type="PANTHER" id="PTHR43399:SF4">
    <property type="entry name" value="CELL WALL-ASSOCIATED PROTEASE"/>
    <property type="match status" value="1"/>
</dbReference>
<dbReference type="PROSITE" id="PS00138">
    <property type="entry name" value="SUBTILASE_SER"/>
    <property type="match status" value="1"/>
</dbReference>
<dbReference type="InterPro" id="IPR051048">
    <property type="entry name" value="Peptidase_S8/S53_subtilisin"/>
</dbReference>
<evidence type="ECO:0000256" key="2">
    <source>
        <dbReference type="ARBA" id="ARBA00022670"/>
    </source>
</evidence>
<dbReference type="AlphaFoldDB" id="A0A0D2BZP5"/>
<dbReference type="GO" id="GO:0006508">
    <property type="term" value="P:proteolysis"/>
    <property type="evidence" value="ECO:0007669"/>
    <property type="project" value="UniProtKB-KW"/>
</dbReference>
<comment type="similarity">
    <text evidence="1 7 8">Belongs to the peptidase S8 family.</text>
</comment>
<dbReference type="CDD" id="cd00306">
    <property type="entry name" value="Peptidases_S8_S53"/>
    <property type="match status" value="1"/>
</dbReference>
<evidence type="ECO:0000256" key="8">
    <source>
        <dbReference type="RuleBase" id="RU003355"/>
    </source>
</evidence>
<dbReference type="RefSeq" id="XP_016244764.1">
    <property type="nucleotide sequence ID" value="XM_016397573.1"/>
</dbReference>
<evidence type="ECO:0000313" key="12">
    <source>
        <dbReference type="Proteomes" id="UP000054466"/>
    </source>
</evidence>
<dbReference type="OrthoDB" id="206201at2759"/>
<evidence type="ECO:0000256" key="1">
    <source>
        <dbReference type="ARBA" id="ARBA00011073"/>
    </source>
</evidence>
<keyword evidence="4 7" id="KW-0378">Hydrolase</keyword>
<dbReference type="STRING" id="569365.A0A0D2BZP5"/>
<protein>
    <recommendedName>
        <fullName evidence="10">Peptidase S8/S53 domain-containing protein</fullName>
    </recommendedName>
</protein>
<dbReference type="PROSITE" id="PS00136">
    <property type="entry name" value="SUBTILASE_ASP"/>
    <property type="match status" value="1"/>
</dbReference>
<dbReference type="InterPro" id="IPR000209">
    <property type="entry name" value="Peptidase_S8/S53_dom"/>
</dbReference>
<evidence type="ECO:0000256" key="4">
    <source>
        <dbReference type="ARBA" id="ARBA00022801"/>
    </source>
</evidence>
<feature type="chain" id="PRO_5002239353" description="Peptidase S8/S53 domain-containing protein" evidence="9">
    <location>
        <begin position="29"/>
        <end position="907"/>
    </location>
</feature>
<evidence type="ECO:0000256" key="7">
    <source>
        <dbReference type="PROSITE-ProRule" id="PRU01240"/>
    </source>
</evidence>
<keyword evidence="6" id="KW-0865">Zymogen</keyword>